<keyword evidence="3" id="KW-1185">Reference proteome</keyword>
<feature type="compositionally biased region" description="Basic and acidic residues" evidence="1">
    <location>
        <begin position="36"/>
        <end position="45"/>
    </location>
</feature>
<organism evidence="2 3">
    <name type="scientific">Oikopleura dioica</name>
    <name type="common">Tunicate</name>
    <dbReference type="NCBI Taxonomy" id="34765"/>
    <lineage>
        <taxon>Eukaryota</taxon>
        <taxon>Metazoa</taxon>
        <taxon>Chordata</taxon>
        <taxon>Tunicata</taxon>
        <taxon>Appendicularia</taxon>
        <taxon>Copelata</taxon>
        <taxon>Oikopleuridae</taxon>
        <taxon>Oikopleura</taxon>
    </lineage>
</organism>
<dbReference type="EMBL" id="OU015567">
    <property type="protein sequence ID" value="CAG5110367.1"/>
    <property type="molecule type" value="Genomic_DNA"/>
</dbReference>
<evidence type="ECO:0000313" key="2">
    <source>
        <dbReference type="EMBL" id="CAG5110367.1"/>
    </source>
</evidence>
<dbReference type="Proteomes" id="UP001158576">
    <property type="component" value="Chromosome 2"/>
</dbReference>
<feature type="compositionally biased region" description="Basic residues" evidence="1">
    <location>
        <begin position="101"/>
        <end position="113"/>
    </location>
</feature>
<gene>
    <name evidence="2" type="ORF">OKIOD_LOCUS13542</name>
</gene>
<evidence type="ECO:0000256" key="1">
    <source>
        <dbReference type="SAM" id="MobiDB-lite"/>
    </source>
</evidence>
<name>A0ABN7SYT0_OIKDI</name>
<proteinExistence type="predicted"/>
<evidence type="ECO:0000313" key="3">
    <source>
        <dbReference type="Proteomes" id="UP001158576"/>
    </source>
</evidence>
<accession>A0ABN7SYT0</accession>
<feature type="compositionally biased region" description="Polar residues" evidence="1">
    <location>
        <begin position="58"/>
        <end position="71"/>
    </location>
</feature>
<feature type="region of interest" description="Disordered" evidence="1">
    <location>
        <begin position="25"/>
        <end position="71"/>
    </location>
</feature>
<sequence>MGNCFSGCGKAWNHDQKIIKSTRSWISEDEAEEEEERLRTEELEKIPTVPEESPDLDINSTTSSFHSQSKCETMYEQDQMRIRKMSTISVNRLGDNINQINRKKSNQSMRSRKSLNSIGKSTKRESKITIDAVFSEIISCRNEDEKERMETSMRIARNSFNKWRTKARNPSTITETTETEINA</sequence>
<feature type="region of interest" description="Disordered" evidence="1">
    <location>
        <begin position="101"/>
        <end position="122"/>
    </location>
</feature>
<reference evidence="2 3" key="1">
    <citation type="submission" date="2021-04" db="EMBL/GenBank/DDBJ databases">
        <authorList>
            <person name="Bliznina A."/>
        </authorList>
    </citation>
    <scope>NUCLEOTIDE SEQUENCE [LARGE SCALE GENOMIC DNA]</scope>
</reference>
<protein>
    <submittedName>
        <fullName evidence="2">Oidioi.mRNA.OKI2018_I69.chr2.g4777.t1.cds</fullName>
    </submittedName>
</protein>